<proteinExistence type="predicted"/>
<dbReference type="GeneID" id="36398640"/>
<sequence length="88" mass="10326">MVLFLKWGKDRHAGWLVDSETKFPIDVIFLITRLWMPVRKSPLWMAWDLHLDLHLLAIHNGDFRTGIQNLVIKNITSIGYVLAWDTQV</sequence>
<dbReference type="RefSeq" id="XP_024583284.1">
    <property type="nucleotide sequence ID" value="XM_024717824.1"/>
</dbReference>
<evidence type="ECO:0000313" key="1">
    <source>
        <dbReference type="EMBL" id="CEG46915.1"/>
    </source>
</evidence>
<name>A0A0N7L7F3_PLAHL</name>
<evidence type="ECO:0000313" key="2">
    <source>
        <dbReference type="Proteomes" id="UP000054928"/>
    </source>
</evidence>
<reference evidence="2" key="1">
    <citation type="submission" date="2014-09" db="EMBL/GenBank/DDBJ databases">
        <authorList>
            <person name="Sharma Rahul"/>
            <person name="Thines Marco"/>
        </authorList>
    </citation>
    <scope>NUCLEOTIDE SEQUENCE [LARGE SCALE GENOMIC DNA]</scope>
</reference>
<accession>A0A0N7L7F3</accession>
<organism evidence="1 2">
    <name type="scientific">Plasmopara halstedii</name>
    <name type="common">Downy mildew of sunflower</name>
    <dbReference type="NCBI Taxonomy" id="4781"/>
    <lineage>
        <taxon>Eukaryota</taxon>
        <taxon>Sar</taxon>
        <taxon>Stramenopiles</taxon>
        <taxon>Oomycota</taxon>
        <taxon>Peronosporomycetes</taxon>
        <taxon>Peronosporales</taxon>
        <taxon>Peronosporaceae</taxon>
        <taxon>Plasmopara</taxon>
    </lineage>
</organism>
<protein>
    <submittedName>
        <fullName evidence="1">Uncharacterized protein</fullName>
    </submittedName>
</protein>
<dbReference type="AlphaFoldDB" id="A0A0N7L7F3"/>
<keyword evidence="2" id="KW-1185">Reference proteome</keyword>
<dbReference type="Proteomes" id="UP000054928">
    <property type="component" value="Unassembled WGS sequence"/>
</dbReference>
<dbReference type="EMBL" id="CCYD01002371">
    <property type="protein sequence ID" value="CEG46915.1"/>
    <property type="molecule type" value="Genomic_DNA"/>
</dbReference>